<dbReference type="AlphaFoldDB" id="A0A7D4AWD3"/>
<evidence type="ECO:0000256" key="4">
    <source>
        <dbReference type="ARBA" id="ARBA00022898"/>
    </source>
</evidence>
<evidence type="ECO:0000259" key="5">
    <source>
        <dbReference type="Pfam" id="PF00155"/>
    </source>
</evidence>
<accession>A0A7D4AWD3</accession>
<dbReference type="GO" id="GO:0030170">
    <property type="term" value="F:pyridoxal phosphate binding"/>
    <property type="evidence" value="ECO:0007669"/>
    <property type="project" value="InterPro"/>
</dbReference>
<dbReference type="InterPro" id="IPR015422">
    <property type="entry name" value="PyrdxlP-dep_Trfase_small"/>
</dbReference>
<dbReference type="Proteomes" id="UP000500961">
    <property type="component" value="Chromosome"/>
</dbReference>
<proteinExistence type="predicted"/>
<protein>
    <submittedName>
        <fullName evidence="6">Pyridoxal phosphate-dependent aminotransferase</fullName>
    </submittedName>
</protein>
<dbReference type="CDD" id="cd00609">
    <property type="entry name" value="AAT_like"/>
    <property type="match status" value="1"/>
</dbReference>
<dbReference type="InterPro" id="IPR051326">
    <property type="entry name" value="Kynurenine-oxoglutarate_AT"/>
</dbReference>
<dbReference type="PANTHER" id="PTHR43807">
    <property type="entry name" value="FI04487P"/>
    <property type="match status" value="1"/>
</dbReference>
<dbReference type="GO" id="GO:0016212">
    <property type="term" value="F:kynurenine-oxoglutarate transaminase activity"/>
    <property type="evidence" value="ECO:0007669"/>
    <property type="project" value="TreeGrafter"/>
</dbReference>
<dbReference type="Pfam" id="PF00155">
    <property type="entry name" value="Aminotran_1_2"/>
    <property type="match status" value="1"/>
</dbReference>
<sequence>MRSKPEGSYISYFSNLVKSNGGINLAQGIPGFQPPKKLIDILNDVSSTEVHQYAPGIGNLKLRALVEQYYGVSPDQLLMVQGATEGLSLVYTYLLKILGSDFGVLSFNPAYESYSQLPKIFGQQFVEFYLDENNSIDFDELGKTVERNRVKLIFISSPGNPYGKIWSRDEIDNILNLAEKHGVYIVFDSVYEELYFEYKPYIPIDRLNERLFIVSSFSKSLCITGWRIGYIIHHSTHCKGLRAVHDYIGLCAPSVLQEALALYLSQNGYGCDFMESFRENVKLSFNELSKGLLELGFHVPKIDGGCFVWAELPPKFDDGFEFASELYEQKRVAVIPGEHFSKSSTKWIRFNVARPVDEIRLAVTCLKEFF</sequence>
<evidence type="ECO:0000256" key="1">
    <source>
        <dbReference type="ARBA" id="ARBA00001933"/>
    </source>
</evidence>
<dbReference type="InterPro" id="IPR004839">
    <property type="entry name" value="Aminotransferase_I/II_large"/>
</dbReference>
<keyword evidence="4" id="KW-0663">Pyridoxal phosphate</keyword>
<keyword evidence="2 6" id="KW-0032">Aminotransferase</keyword>
<dbReference type="InterPro" id="IPR015421">
    <property type="entry name" value="PyrdxlP-dep_Trfase_major"/>
</dbReference>
<dbReference type="GO" id="GO:0005737">
    <property type="term" value="C:cytoplasm"/>
    <property type="evidence" value="ECO:0007669"/>
    <property type="project" value="TreeGrafter"/>
</dbReference>
<dbReference type="Gene3D" id="3.90.1150.10">
    <property type="entry name" value="Aspartate Aminotransferase, domain 1"/>
    <property type="match status" value="1"/>
</dbReference>
<keyword evidence="3 6" id="KW-0808">Transferase</keyword>
<name>A0A7D4AWD3_9BACT</name>
<feature type="domain" description="Aminotransferase class I/classII large" evidence="5">
    <location>
        <begin position="22"/>
        <end position="360"/>
    </location>
</feature>
<evidence type="ECO:0000313" key="7">
    <source>
        <dbReference type="Proteomes" id="UP000500961"/>
    </source>
</evidence>
<evidence type="ECO:0000313" key="6">
    <source>
        <dbReference type="EMBL" id="QKG79294.1"/>
    </source>
</evidence>
<evidence type="ECO:0000256" key="2">
    <source>
        <dbReference type="ARBA" id="ARBA00022576"/>
    </source>
</evidence>
<dbReference type="InterPro" id="IPR015424">
    <property type="entry name" value="PyrdxlP-dep_Trfase"/>
</dbReference>
<keyword evidence="7" id="KW-1185">Reference proteome</keyword>
<dbReference type="RefSeq" id="WP_173072911.1">
    <property type="nucleotide sequence ID" value="NZ_CP041345.1"/>
</dbReference>
<dbReference type="PANTHER" id="PTHR43807:SF20">
    <property type="entry name" value="FI04487P"/>
    <property type="match status" value="1"/>
</dbReference>
<dbReference type="KEGG" id="ttz:FHG85_03120"/>
<dbReference type="Gene3D" id="3.40.640.10">
    <property type="entry name" value="Type I PLP-dependent aspartate aminotransferase-like (Major domain)"/>
    <property type="match status" value="1"/>
</dbReference>
<dbReference type="EMBL" id="CP041345">
    <property type="protein sequence ID" value="QKG79294.1"/>
    <property type="molecule type" value="Genomic_DNA"/>
</dbReference>
<dbReference type="SUPFAM" id="SSF53383">
    <property type="entry name" value="PLP-dependent transferases"/>
    <property type="match status" value="1"/>
</dbReference>
<evidence type="ECO:0000256" key="3">
    <source>
        <dbReference type="ARBA" id="ARBA00022679"/>
    </source>
</evidence>
<gene>
    <name evidence="6" type="ORF">FHG85_03120</name>
</gene>
<organism evidence="6 7">
    <name type="scientific">Tenuifilum thalassicum</name>
    <dbReference type="NCBI Taxonomy" id="2590900"/>
    <lineage>
        <taxon>Bacteria</taxon>
        <taxon>Pseudomonadati</taxon>
        <taxon>Bacteroidota</taxon>
        <taxon>Bacteroidia</taxon>
        <taxon>Bacteroidales</taxon>
        <taxon>Tenuifilaceae</taxon>
        <taxon>Tenuifilum</taxon>
    </lineage>
</organism>
<comment type="cofactor">
    <cofactor evidence="1">
        <name>pyridoxal 5'-phosphate</name>
        <dbReference type="ChEBI" id="CHEBI:597326"/>
    </cofactor>
</comment>
<reference evidence="6 7" key="1">
    <citation type="submission" date="2019-07" db="EMBL/GenBank/DDBJ databases">
        <title>Thalassofilum flectens gen. nov., sp. nov., a novel moderate thermophilic anaerobe from a shallow sea hot spring in Kunashir Island (Russia), representing a new family in the order Bacteroidales, and proposal of Thalassofilacea fam. nov.</title>
        <authorList>
            <person name="Kochetkova T.V."/>
            <person name="Podosokorskaya O.A."/>
            <person name="Novikov A."/>
            <person name="Elcheninov A.G."/>
            <person name="Toshchakov S.V."/>
            <person name="Kublanov I.V."/>
        </authorList>
    </citation>
    <scope>NUCLEOTIDE SEQUENCE [LARGE SCALE GENOMIC DNA]</scope>
    <source>
        <strain evidence="6 7">38-H</strain>
    </source>
</reference>